<dbReference type="Proteomes" id="UP000242258">
    <property type="component" value="Unassembled WGS sequence"/>
</dbReference>
<feature type="transmembrane region" description="Helical" evidence="9">
    <location>
        <begin position="305"/>
        <end position="327"/>
    </location>
</feature>
<accession>A0A1E7Q593</accession>
<dbReference type="EMBL" id="MKEK01000001">
    <property type="protein sequence ID" value="OEY69281.1"/>
    <property type="molecule type" value="Genomic_DNA"/>
</dbReference>
<comment type="subcellular location">
    <subcellularLocation>
        <location evidence="1">Cell inner membrane</location>
        <topology evidence="1">Multi-pass membrane protein</topology>
    </subcellularLocation>
    <subcellularLocation>
        <location evidence="9">Cell membrane</location>
        <topology evidence="9">Multi-pass membrane protein</topology>
    </subcellularLocation>
</comment>
<comment type="caution">
    <text evidence="11">The sequence shown here is derived from an EMBL/GenBank/DDBJ whole genome shotgun (WGS) entry which is preliminary data.</text>
</comment>
<feature type="transmembrane region" description="Helical" evidence="9">
    <location>
        <begin position="205"/>
        <end position="223"/>
    </location>
</feature>
<dbReference type="PROSITE" id="PS50928">
    <property type="entry name" value="ABC_TM1"/>
    <property type="match status" value="1"/>
</dbReference>
<dbReference type="STRING" id="1628148.BI198_06645"/>
<proteinExistence type="inferred from homology"/>
<evidence type="ECO:0000256" key="2">
    <source>
        <dbReference type="ARBA" id="ARBA00022448"/>
    </source>
</evidence>
<protein>
    <submittedName>
        <fullName evidence="11">Peptide ABC transporter permease</fullName>
    </submittedName>
</protein>
<evidence type="ECO:0000259" key="10">
    <source>
        <dbReference type="PROSITE" id="PS50928"/>
    </source>
</evidence>
<evidence type="ECO:0000256" key="1">
    <source>
        <dbReference type="ARBA" id="ARBA00004429"/>
    </source>
</evidence>
<evidence type="ECO:0000256" key="5">
    <source>
        <dbReference type="ARBA" id="ARBA00022692"/>
    </source>
</evidence>
<keyword evidence="3" id="KW-1003">Cell membrane</keyword>
<organism evidence="11 12">
    <name type="scientific">Rheinheimera salexigens</name>
    <dbReference type="NCBI Taxonomy" id="1628148"/>
    <lineage>
        <taxon>Bacteria</taxon>
        <taxon>Pseudomonadati</taxon>
        <taxon>Pseudomonadota</taxon>
        <taxon>Gammaproteobacteria</taxon>
        <taxon>Chromatiales</taxon>
        <taxon>Chromatiaceae</taxon>
        <taxon>Rheinheimera</taxon>
    </lineage>
</organism>
<evidence type="ECO:0000256" key="4">
    <source>
        <dbReference type="ARBA" id="ARBA00022519"/>
    </source>
</evidence>
<dbReference type="InterPro" id="IPR000515">
    <property type="entry name" value="MetI-like"/>
</dbReference>
<gene>
    <name evidence="11" type="ORF">BI198_06645</name>
</gene>
<evidence type="ECO:0000313" key="12">
    <source>
        <dbReference type="Proteomes" id="UP000242258"/>
    </source>
</evidence>
<evidence type="ECO:0000313" key="11">
    <source>
        <dbReference type="EMBL" id="OEY69281.1"/>
    </source>
</evidence>
<keyword evidence="2 9" id="KW-0813">Transport</keyword>
<evidence type="ECO:0000256" key="6">
    <source>
        <dbReference type="ARBA" id="ARBA00022989"/>
    </source>
</evidence>
<evidence type="ECO:0000256" key="8">
    <source>
        <dbReference type="ARBA" id="ARBA00024202"/>
    </source>
</evidence>
<dbReference type="GO" id="GO:0071916">
    <property type="term" value="F:dipeptide transmembrane transporter activity"/>
    <property type="evidence" value="ECO:0007669"/>
    <property type="project" value="TreeGrafter"/>
</dbReference>
<feature type="transmembrane region" description="Helical" evidence="9">
    <location>
        <begin position="144"/>
        <end position="163"/>
    </location>
</feature>
<feature type="transmembrane region" description="Helical" evidence="9">
    <location>
        <begin position="267"/>
        <end position="285"/>
    </location>
</feature>
<evidence type="ECO:0000256" key="7">
    <source>
        <dbReference type="ARBA" id="ARBA00023136"/>
    </source>
</evidence>
<dbReference type="Gene3D" id="1.10.3720.10">
    <property type="entry name" value="MetI-like"/>
    <property type="match status" value="1"/>
</dbReference>
<dbReference type="PANTHER" id="PTHR43163">
    <property type="entry name" value="DIPEPTIDE TRANSPORT SYSTEM PERMEASE PROTEIN DPPB-RELATED"/>
    <property type="match status" value="1"/>
</dbReference>
<dbReference type="CDD" id="cd06261">
    <property type="entry name" value="TM_PBP2"/>
    <property type="match status" value="1"/>
</dbReference>
<dbReference type="PANTHER" id="PTHR43163:SF4">
    <property type="entry name" value="PUTRESCINE EXPORT SYSTEM PERMEASE PROTEIN SAPB"/>
    <property type="match status" value="1"/>
</dbReference>
<sequence length="338" mass="38240">MRAYLLRRLFLLAFVFIALSLFAFSLAYLFPGNILNNLSGLHQISPEQAVQLSHYYQLDQSYFTQYIAYLQRIFSGDWGVSFSSQEPLLQEITHLTPATIELAGYALLISVFIGIPMGIVAAIKPEGILSKSISALAVTGYSMPIFWWGFLLIMIFSLGLGWLPTAGRINVLYEIPHQSGFILWDIYVADIPYKRDAFLNALQHLLLPTVVLSTFPTTVLLRFTRDSMLDVWQQNYIKTARAKGLNRGQVLYRHGLRNALLPVIRQIGLQFSTLVTLAMITEVIFSWPGLGHWLIDSIYQRNYPAIQAGLLMISTIVISANMSTDLLHTYFNPLARKQ</sequence>
<evidence type="ECO:0000256" key="3">
    <source>
        <dbReference type="ARBA" id="ARBA00022475"/>
    </source>
</evidence>
<dbReference type="Pfam" id="PF19300">
    <property type="entry name" value="BPD_transp_1_N"/>
    <property type="match status" value="1"/>
</dbReference>
<dbReference type="GO" id="GO:0005886">
    <property type="term" value="C:plasma membrane"/>
    <property type="evidence" value="ECO:0007669"/>
    <property type="project" value="UniProtKB-SubCell"/>
</dbReference>
<comment type="similarity">
    <text evidence="8">Belongs to the binding-protein-dependent transport system permease family. OppBC subfamily.</text>
</comment>
<evidence type="ECO:0000256" key="9">
    <source>
        <dbReference type="RuleBase" id="RU363032"/>
    </source>
</evidence>
<keyword evidence="7 9" id="KW-0472">Membrane</keyword>
<dbReference type="InterPro" id="IPR035906">
    <property type="entry name" value="MetI-like_sf"/>
</dbReference>
<keyword evidence="12" id="KW-1185">Reference proteome</keyword>
<dbReference type="Pfam" id="PF00528">
    <property type="entry name" value="BPD_transp_1"/>
    <property type="match status" value="1"/>
</dbReference>
<feature type="transmembrane region" description="Helical" evidence="9">
    <location>
        <begin position="102"/>
        <end position="123"/>
    </location>
</feature>
<name>A0A1E7Q593_9GAMM</name>
<keyword evidence="4" id="KW-0997">Cell inner membrane</keyword>
<reference evidence="12" key="1">
    <citation type="submission" date="2016-09" db="EMBL/GenBank/DDBJ databases">
        <authorList>
            <person name="Wan X."/>
            <person name="Hou S."/>
        </authorList>
    </citation>
    <scope>NUCLEOTIDE SEQUENCE [LARGE SCALE GENOMIC DNA]</scope>
    <source>
        <strain evidence="12">KH87</strain>
    </source>
</reference>
<dbReference type="RefSeq" id="WP_070048847.1">
    <property type="nucleotide sequence ID" value="NZ_CBCSDO010000006.1"/>
</dbReference>
<keyword evidence="6 9" id="KW-1133">Transmembrane helix</keyword>
<feature type="transmembrane region" description="Helical" evidence="9">
    <location>
        <begin position="9"/>
        <end position="30"/>
    </location>
</feature>
<dbReference type="AlphaFoldDB" id="A0A1E7Q593"/>
<keyword evidence="5 9" id="KW-0812">Transmembrane</keyword>
<dbReference type="OrthoDB" id="9805855at2"/>
<feature type="domain" description="ABC transmembrane type-1" evidence="10">
    <location>
        <begin position="96"/>
        <end position="324"/>
    </location>
</feature>
<dbReference type="InterPro" id="IPR045621">
    <property type="entry name" value="BPD_transp_1_N"/>
</dbReference>
<dbReference type="SUPFAM" id="SSF161098">
    <property type="entry name" value="MetI-like"/>
    <property type="match status" value="1"/>
</dbReference>